<dbReference type="STRING" id="240159.A0A4U5UIL7"/>
<accession>A0A4U5UIL7</accession>
<proteinExistence type="inferred from homology"/>
<dbReference type="GO" id="GO:0016787">
    <property type="term" value="F:hydrolase activity"/>
    <property type="evidence" value="ECO:0007669"/>
    <property type="project" value="UniProtKB-KW"/>
</dbReference>
<evidence type="ECO:0000256" key="2">
    <source>
        <dbReference type="ARBA" id="ARBA00022801"/>
    </source>
</evidence>
<keyword evidence="6" id="KW-1185">Reference proteome</keyword>
<comment type="similarity">
    <text evidence="1 3">Belongs to the type-B carboxylesterase/lipase family.</text>
</comment>
<feature type="domain" description="Carboxylesterase type B" evidence="4">
    <location>
        <begin position="11"/>
        <end position="133"/>
    </location>
</feature>
<dbReference type="InterPro" id="IPR029058">
    <property type="entry name" value="AB_hydrolase_fold"/>
</dbReference>
<dbReference type="InterPro" id="IPR019826">
    <property type="entry name" value="Carboxylesterase_B_AS"/>
</dbReference>
<organism evidence="5 6">
    <name type="scientific">Collichthys lucidus</name>
    <name type="common">Big head croaker</name>
    <name type="synonym">Sciaena lucida</name>
    <dbReference type="NCBI Taxonomy" id="240159"/>
    <lineage>
        <taxon>Eukaryota</taxon>
        <taxon>Metazoa</taxon>
        <taxon>Chordata</taxon>
        <taxon>Craniata</taxon>
        <taxon>Vertebrata</taxon>
        <taxon>Euteleostomi</taxon>
        <taxon>Actinopterygii</taxon>
        <taxon>Neopterygii</taxon>
        <taxon>Teleostei</taxon>
        <taxon>Neoteleostei</taxon>
        <taxon>Acanthomorphata</taxon>
        <taxon>Eupercaria</taxon>
        <taxon>Sciaenidae</taxon>
        <taxon>Collichthys</taxon>
    </lineage>
</organism>
<keyword evidence="2 3" id="KW-0378">Hydrolase</keyword>
<dbReference type="PROSITE" id="PS00122">
    <property type="entry name" value="CARBOXYLESTERASE_B_1"/>
    <property type="match status" value="1"/>
</dbReference>
<evidence type="ECO:0000259" key="4">
    <source>
        <dbReference type="Pfam" id="PF00135"/>
    </source>
</evidence>
<evidence type="ECO:0000313" key="5">
    <source>
        <dbReference type="EMBL" id="TKS74000.1"/>
    </source>
</evidence>
<name>A0A4U5UIL7_COLLU</name>
<protein>
    <recommendedName>
        <fullName evidence="3">Carboxylic ester hydrolase</fullName>
        <ecNumber evidence="3">3.1.1.-</ecNumber>
    </recommendedName>
</protein>
<dbReference type="Proteomes" id="UP000298787">
    <property type="component" value="Chromosome 7"/>
</dbReference>
<dbReference type="Gene3D" id="3.40.50.1820">
    <property type="entry name" value="alpha/beta hydrolase"/>
    <property type="match status" value="2"/>
</dbReference>
<sequence length="420" mass="46983">MDGFIVEVPDISEDCLYLNIYTPSNRAHDAKLPVMVWIHGGGFGLGSASLYDGSALAAYQDVVVVLIQYRLGFLGFLSTGDEHMSGNFGLLDQVQALRWIQEHIHSFGGNPDLVTIMGESAGGVSVSLQVVANISGCGIESTEEIADCMRNLDLNTYVNLTQDPTLRFAVNIDGHFLKKSVDELFSKHELLTVPFMTGVNDDEGGWLLPTFFVPANWTEGISREDVMNVLYMFFPDPKDATLRDLIIEEYTGTGEDRVKNRDGFTEFIGDIIFNIPAIKVANAHRDAGAPTYLYQYRHSPKFLQANRPSFVGSDHGDEIFTVLGLCFTTSHITLTDACAEEEEQLSRTMMSYWGNFAHTGSPNGDNLVHWPKYGVEEKYLEIRAMEQSTGQHLKKERFVFLTQTLPEKRQQVTEKEHSEL</sequence>
<evidence type="ECO:0000256" key="1">
    <source>
        <dbReference type="ARBA" id="ARBA00005964"/>
    </source>
</evidence>
<dbReference type="AlphaFoldDB" id="A0A4U5UIL7"/>
<dbReference type="SUPFAM" id="SSF53474">
    <property type="entry name" value="alpha/beta-Hydrolases"/>
    <property type="match status" value="1"/>
</dbReference>
<dbReference type="InterPro" id="IPR002018">
    <property type="entry name" value="CarbesteraseB"/>
</dbReference>
<dbReference type="PANTHER" id="PTHR11559">
    <property type="entry name" value="CARBOXYLESTERASE"/>
    <property type="match status" value="1"/>
</dbReference>
<dbReference type="Pfam" id="PF00135">
    <property type="entry name" value="COesterase"/>
    <property type="match status" value="1"/>
</dbReference>
<reference evidence="5 6" key="1">
    <citation type="submission" date="2019-01" db="EMBL/GenBank/DDBJ databases">
        <title>Genome Assembly of Collichthys lucidus.</title>
        <authorList>
            <person name="Cai M."/>
            <person name="Xiao S."/>
        </authorList>
    </citation>
    <scope>NUCLEOTIDE SEQUENCE [LARGE SCALE GENOMIC DNA]</scope>
    <source>
        <strain evidence="5">JT15FE1705JMU</strain>
        <tissue evidence="5">Muscle</tissue>
    </source>
</reference>
<evidence type="ECO:0000256" key="3">
    <source>
        <dbReference type="RuleBase" id="RU361235"/>
    </source>
</evidence>
<dbReference type="InterPro" id="IPR019819">
    <property type="entry name" value="Carboxylesterase_B_CS"/>
</dbReference>
<evidence type="ECO:0000313" key="6">
    <source>
        <dbReference type="Proteomes" id="UP000298787"/>
    </source>
</evidence>
<gene>
    <name evidence="5" type="ORF">D9C73_008081</name>
</gene>
<dbReference type="EMBL" id="CM014084">
    <property type="protein sequence ID" value="TKS74000.1"/>
    <property type="molecule type" value="Genomic_DNA"/>
</dbReference>
<dbReference type="PROSITE" id="PS00941">
    <property type="entry name" value="CARBOXYLESTERASE_B_2"/>
    <property type="match status" value="1"/>
</dbReference>
<dbReference type="InterPro" id="IPR050309">
    <property type="entry name" value="Type-B_Carboxylest/Lipase"/>
</dbReference>
<dbReference type="EC" id="3.1.1.-" evidence="3"/>